<keyword evidence="2" id="KW-0812">Transmembrane</keyword>
<sequence>MDCPRRKPLPASSPLCNTTQASPGNAVIALIHQVPASATAPENHTVALSGSSSSQQPTYDISQTAIPLAGAGGQNTGLEAPEQARQSSGPEPPQNEPSKTSQQNSNHRPWNTPWLSGGTFIAFAILFSSFLIALLCIFSFSKRSHGFVAGTQSNQYACKYGPTAVIAITSIFWDRIDYFCRLLSPWQNMQKGPTSVSRSLLLDYVSPMSVVIVTQSLRHTDWAVAITGVGALLLKLAAIISTGLFSMQLTDITAENVPMISPSTFSASGFNLSQSTLSAGPIYYGIHTYNLSYPNWTTDTIAIQPFEPVHWGLIPDNSTLSSEVLTFQPSFKCEIGNVNITQPKNGTQSGNFLATVVTPNCDVTVGLDAVDSTQGYVFSYSGYPALNYVCTRQNISCANGDQSESILLTVSKANKTLHVEDISAIVCQSAYSIQLSNVILNLAVVDTRNSLLVEPIKDAPQYLLSGFSSTALYNAVITNLEQLLIRPVNNPPEISENVDPMFGLMGALAGTSEDNSTLGQFLNATLMAEKAQEAFNGVASQIAQQDLLVVDYTTQTGTILYQENRLWAKEISMILLSVILALLVLSPLLLQFLKPWNVAPRSPDTIFAIVAILSTSSEVKESLGGTGSSRISAIHAKLRQRSFQSRFSLSRNNAPGFHIDEQPNNDPGPDTKSKAKSPALKPWRPFIIKKHWRIIAIAFPLLIIIALEIIQRISNRSQGFLDVGNRSTIQYGMAYVPAFVVTLIALIEGSRASTSAIMTAFWRLRAGNAPARSTIYYNTVGDLFPIAIWKSVQTRHWTIVFINIAAGLAGFLTVFTSELYAVEGITRSSAISLSRLDRFNLTHTFRAPITDNGAGTLTSLVLNSNLSYPAWTFDNLVFPTLEMVSDFKNFSDASDEIVTARVPALRAVLNCTVTIPDQADQGTLLKVDKFGEFQITANYRRTCPGGDGSLQPFNISLYTSNRTSGCLSEFGDINGFINASGLFSVVVDGPSQIGYPDLSVGCPSVVSYLGHYQVSTDGFSVDANMTVLVCTQLIQQVDTNVTFSNLALDIDPTHPPMPIESTAVYVDNGTANSYVREYQLQYGINDEFMKYNDLDAFYGTAVHGRNGTPVEELIGAENADRLVEVTSHLYSQYMAQAISVNMRNTSGVPVNNSQEIKDALVYHTAYRLTQNKVSKIILQVLLSIILICNLLAWIFSGNTKDLLYHNPCSIAGTASLIAGSELWSPGFLPRDAACLSDEELKEKKTFDGWLFSLGWWTASGERAQRPSKRFGIDIGRADER</sequence>
<feature type="transmembrane region" description="Helical" evidence="2">
    <location>
        <begin position="799"/>
        <end position="822"/>
    </location>
</feature>
<dbReference type="PANTHER" id="PTHR37544:SF3">
    <property type="entry name" value="SPRAY"/>
    <property type="match status" value="1"/>
</dbReference>
<dbReference type="OrthoDB" id="5332281at2759"/>
<accession>A0A2J6SAY8</accession>
<keyword evidence="4" id="KW-1185">Reference proteome</keyword>
<reference evidence="3 4" key="1">
    <citation type="submission" date="2016-04" db="EMBL/GenBank/DDBJ databases">
        <title>A degradative enzymes factory behind the ericoid mycorrhizal symbiosis.</title>
        <authorList>
            <consortium name="DOE Joint Genome Institute"/>
            <person name="Martino E."/>
            <person name="Morin E."/>
            <person name="Grelet G."/>
            <person name="Kuo A."/>
            <person name="Kohler A."/>
            <person name="Daghino S."/>
            <person name="Barry K."/>
            <person name="Choi C."/>
            <person name="Cichocki N."/>
            <person name="Clum A."/>
            <person name="Copeland A."/>
            <person name="Hainaut M."/>
            <person name="Haridas S."/>
            <person name="Labutti K."/>
            <person name="Lindquist E."/>
            <person name="Lipzen A."/>
            <person name="Khouja H.-R."/>
            <person name="Murat C."/>
            <person name="Ohm R."/>
            <person name="Olson A."/>
            <person name="Spatafora J."/>
            <person name="Veneault-Fourrey C."/>
            <person name="Henrissat B."/>
            <person name="Grigoriev I."/>
            <person name="Martin F."/>
            <person name="Perotto S."/>
        </authorList>
    </citation>
    <scope>NUCLEOTIDE SEQUENCE [LARGE SCALE GENOMIC DNA]</scope>
    <source>
        <strain evidence="3 4">F</strain>
    </source>
</reference>
<dbReference type="Proteomes" id="UP000235786">
    <property type="component" value="Unassembled WGS sequence"/>
</dbReference>
<keyword evidence="2" id="KW-0472">Membrane</keyword>
<keyword evidence="2" id="KW-1133">Transmembrane helix</keyword>
<feature type="transmembrane region" description="Helical" evidence="2">
    <location>
        <begin position="691"/>
        <end position="710"/>
    </location>
</feature>
<feature type="transmembrane region" description="Helical" evidence="2">
    <location>
        <begin position="1176"/>
        <end position="1195"/>
    </location>
</feature>
<evidence type="ECO:0000313" key="3">
    <source>
        <dbReference type="EMBL" id="PMD47916.1"/>
    </source>
</evidence>
<dbReference type="PANTHER" id="PTHR37544">
    <property type="entry name" value="SPRAY-RELATED"/>
    <property type="match status" value="1"/>
</dbReference>
<feature type="region of interest" description="Disordered" evidence="1">
    <location>
        <begin position="70"/>
        <end position="109"/>
    </location>
</feature>
<gene>
    <name evidence="3" type="ORF">L207DRAFT_628477</name>
</gene>
<dbReference type="STRING" id="1149755.A0A2J6SAY8"/>
<feature type="transmembrane region" description="Helical" evidence="2">
    <location>
        <begin position="114"/>
        <end position="140"/>
    </location>
</feature>
<feature type="transmembrane region" description="Helical" evidence="2">
    <location>
        <begin position="731"/>
        <end position="747"/>
    </location>
</feature>
<dbReference type="InterPro" id="IPR021840">
    <property type="entry name" value="DUF3433"/>
</dbReference>
<evidence type="ECO:0000256" key="1">
    <source>
        <dbReference type="SAM" id="MobiDB-lite"/>
    </source>
</evidence>
<feature type="transmembrane region" description="Helical" evidence="2">
    <location>
        <begin position="223"/>
        <end position="245"/>
    </location>
</feature>
<feature type="transmembrane region" description="Helical" evidence="2">
    <location>
        <begin position="573"/>
        <end position="593"/>
    </location>
</feature>
<name>A0A2J6SAY8_HYAVF</name>
<proteinExistence type="predicted"/>
<feature type="compositionally biased region" description="Polar residues" evidence="1">
    <location>
        <begin position="96"/>
        <end position="109"/>
    </location>
</feature>
<evidence type="ECO:0000256" key="2">
    <source>
        <dbReference type="SAM" id="Phobius"/>
    </source>
</evidence>
<dbReference type="Pfam" id="PF11915">
    <property type="entry name" value="DUF3433"/>
    <property type="match status" value="2"/>
</dbReference>
<evidence type="ECO:0000313" key="4">
    <source>
        <dbReference type="Proteomes" id="UP000235786"/>
    </source>
</evidence>
<feature type="region of interest" description="Disordered" evidence="1">
    <location>
        <begin position="656"/>
        <end position="677"/>
    </location>
</feature>
<dbReference type="EMBL" id="KZ613938">
    <property type="protein sequence ID" value="PMD47916.1"/>
    <property type="molecule type" value="Genomic_DNA"/>
</dbReference>
<dbReference type="AlphaFoldDB" id="A0A2J6SAY8"/>
<protein>
    <submittedName>
        <fullName evidence="3">Uncharacterized protein</fullName>
    </submittedName>
</protein>
<organism evidence="3 4">
    <name type="scientific">Hyaloscypha variabilis (strain UAMH 11265 / GT02V1 / F)</name>
    <name type="common">Meliniomyces variabilis</name>
    <dbReference type="NCBI Taxonomy" id="1149755"/>
    <lineage>
        <taxon>Eukaryota</taxon>
        <taxon>Fungi</taxon>
        <taxon>Dikarya</taxon>
        <taxon>Ascomycota</taxon>
        <taxon>Pezizomycotina</taxon>
        <taxon>Leotiomycetes</taxon>
        <taxon>Helotiales</taxon>
        <taxon>Hyaloscyphaceae</taxon>
        <taxon>Hyaloscypha</taxon>
        <taxon>Hyaloscypha variabilis</taxon>
    </lineage>
</organism>